<dbReference type="RefSeq" id="WP_184203813.1">
    <property type="nucleotide sequence ID" value="NZ_JACHGW010000008.1"/>
</dbReference>
<evidence type="ECO:0008006" key="4">
    <source>
        <dbReference type="Google" id="ProtNLM"/>
    </source>
</evidence>
<proteinExistence type="predicted"/>
<dbReference type="EMBL" id="JACHGW010000008">
    <property type="protein sequence ID" value="MBB6053721.1"/>
    <property type="molecule type" value="Genomic_DNA"/>
</dbReference>
<feature type="transmembrane region" description="Helical" evidence="1">
    <location>
        <begin position="56"/>
        <end position="73"/>
    </location>
</feature>
<comment type="caution">
    <text evidence="2">The sequence shown here is derived from an EMBL/GenBank/DDBJ whole genome shotgun (WGS) entry which is preliminary data.</text>
</comment>
<feature type="transmembrane region" description="Helical" evidence="1">
    <location>
        <begin position="104"/>
        <end position="121"/>
    </location>
</feature>
<feature type="transmembrane region" description="Helical" evidence="1">
    <location>
        <begin position="18"/>
        <end position="36"/>
    </location>
</feature>
<keyword evidence="3" id="KW-1185">Reference proteome</keyword>
<reference evidence="2 3" key="1">
    <citation type="submission" date="2020-08" db="EMBL/GenBank/DDBJ databases">
        <title>Genomic Encyclopedia of Type Strains, Phase IV (KMG-IV): sequencing the most valuable type-strain genomes for metagenomic binning, comparative biology and taxonomic classification.</title>
        <authorList>
            <person name="Goeker M."/>
        </authorList>
    </citation>
    <scope>NUCLEOTIDE SEQUENCE [LARGE SCALE GENOMIC DNA]</scope>
    <source>
        <strain evidence="2 3">DSM 23562</strain>
    </source>
</reference>
<name>A0A7W9SVZ8_ARMRO</name>
<keyword evidence="1" id="KW-0812">Transmembrane</keyword>
<accession>A0A7W9SVZ8</accession>
<gene>
    <name evidence="2" type="ORF">HNQ39_005563</name>
</gene>
<evidence type="ECO:0000313" key="3">
    <source>
        <dbReference type="Proteomes" id="UP000520814"/>
    </source>
</evidence>
<evidence type="ECO:0000256" key="1">
    <source>
        <dbReference type="SAM" id="Phobius"/>
    </source>
</evidence>
<keyword evidence="1" id="KW-1133">Transmembrane helix</keyword>
<protein>
    <recommendedName>
        <fullName evidence="4">DoxX family membrane protein</fullName>
    </recommendedName>
</protein>
<organism evidence="2 3">
    <name type="scientific">Armatimonas rosea</name>
    <dbReference type="NCBI Taxonomy" id="685828"/>
    <lineage>
        <taxon>Bacteria</taxon>
        <taxon>Bacillati</taxon>
        <taxon>Armatimonadota</taxon>
        <taxon>Armatimonadia</taxon>
        <taxon>Armatimonadales</taxon>
        <taxon>Armatimonadaceae</taxon>
        <taxon>Armatimonas</taxon>
    </lineage>
</organism>
<dbReference type="AlphaFoldDB" id="A0A7W9SVZ8"/>
<feature type="transmembrane region" description="Helical" evidence="1">
    <location>
        <begin position="80"/>
        <end position="98"/>
    </location>
</feature>
<sequence length="141" mass="15119">MVAETVGPKNLPVAAAKVVLSLAFLVFGANGFLHFLPMPPTNPKAEEFLGLLSSTGYLHVVKALEMIGGALILGGRLAPLGLLVLGPILVNIALYDLFFDPKGLPVVVVLGGLALFIGVRHKEHFLPFFRPHRDHCTFKGK</sequence>
<dbReference type="Proteomes" id="UP000520814">
    <property type="component" value="Unassembled WGS sequence"/>
</dbReference>
<keyword evidence="1" id="KW-0472">Membrane</keyword>
<evidence type="ECO:0000313" key="2">
    <source>
        <dbReference type="EMBL" id="MBB6053721.1"/>
    </source>
</evidence>